<comment type="caution">
    <text evidence="1">The sequence shown here is derived from an EMBL/GenBank/DDBJ whole genome shotgun (WGS) entry which is preliminary data.</text>
</comment>
<sequence length="54" mass="6313">HYASQSDVPDVRMRQEWKLRQRFTDLILQNVTSTIASSILPDKIPLWVIGRFVS</sequence>
<evidence type="ECO:0000313" key="2">
    <source>
        <dbReference type="Proteomes" id="UP000789901"/>
    </source>
</evidence>
<feature type="non-terminal residue" evidence="1">
    <location>
        <position position="1"/>
    </location>
</feature>
<proteinExistence type="predicted"/>
<name>A0ABN7XHV7_GIGMA</name>
<keyword evidence="2" id="KW-1185">Reference proteome</keyword>
<organism evidence="1 2">
    <name type="scientific">Gigaspora margarita</name>
    <dbReference type="NCBI Taxonomy" id="4874"/>
    <lineage>
        <taxon>Eukaryota</taxon>
        <taxon>Fungi</taxon>
        <taxon>Fungi incertae sedis</taxon>
        <taxon>Mucoromycota</taxon>
        <taxon>Glomeromycotina</taxon>
        <taxon>Glomeromycetes</taxon>
        <taxon>Diversisporales</taxon>
        <taxon>Gigasporaceae</taxon>
        <taxon>Gigaspora</taxon>
    </lineage>
</organism>
<gene>
    <name evidence="1" type="ORF">GMARGA_LOCUS42784</name>
</gene>
<evidence type="ECO:0000313" key="1">
    <source>
        <dbReference type="EMBL" id="CAG8853963.1"/>
    </source>
</evidence>
<accession>A0ABN7XHV7</accession>
<feature type="non-terminal residue" evidence="1">
    <location>
        <position position="54"/>
    </location>
</feature>
<dbReference type="Proteomes" id="UP000789901">
    <property type="component" value="Unassembled WGS sequence"/>
</dbReference>
<reference evidence="1 2" key="1">
    <citation type="submission" date="2021-06" db="EMBL/GenBank/DDBJ databases">
        <authorList>
            <person name="Kallberg Y."/>
            <person name="Tangrot J."/>
            <person name="Rosling A."/>
        </authorList>
    </citation>
    <scope>NUCLEOTIDE SEQUENCE [LARGE SCALE GENOMIC DNA]</scope>
    <source>
        <strain evidence="1 2">120-4 pot B 10/14</strain>
    </source>
</reference>
<dbReference type="EMBL" id="CAJVQB010131483">
    <property type="protein sequence ID" value="CAG8853963.1"/>
    <property type="molecule type" value="Genomic_DNA"/>
</dbReference>
<protein>
    <submittedName>
        <fullName evidence="1">12735_t:CDS:1</fullName>
    </submittedName>
</protein>